<name>A0A1B8PGB3_HAEHA</name>
<dbReference type="Proteomes" id="UP000092611">
    <property type="component" value="Unassembled WGS sequence"/>
</dbReference>
<evidence type="ECO:0000313" key="2">
    <source>
        <dbReference type="Proteomes" id="UP000092611"/>
    </source>
</evidence>
<comment type="caution">
    <text evidence="1">The sequence shown here is derived from an EMBL/GenBank/DDBJ whole genome shotgun (WGS) entry which is preliminary data.</text>
</comment>
<sequence>MFGNMLKSYVMSKVLTFIGAHLNEGFNESDNFTLISLEDILKRLKQPSPLVALILRVDVQRRIFFVLSFPARNQKESSGSSSVVYEPQNIQQFLSSKGNIQN</sequence>
<gene>
    <name evidence="1" type="ORF">A9Z62_07770</name>
</gene>
<proteinExistence type="predicted"/>
<reference evidence="1 2" key="1">
    <citation type="submission" date="2016-06" db="EMBL/GenBank/DDBJ databases">
        <title>Draft genome of Haemophilus haemolyticus CCUG 24149.</title>
        <authorList>
            <person name="Engstrom-Jakobsson H."/>
            <person name="Salva-Serra F."/>
            <person name="Thorell K."/>
            <person name="Gonzales-Siles L."/>
            <person name="Karlsson R."/>
            <person name="Boulund F."/>
            <person name="Engstrand L."/>
            <person name="Kristiansson E."/>
            <person name="Moore E."/>
        </authorList>
    </citation>
    <scope>NUCLEOTIDE SEQUENCE [LARGE SCALE GENOMIC DNA]</scope>
    <source>
        <strain evidence="1 2">CCUG 24149</strain>
    </source>
</reference>
<protein>
    <submittedName>
        <fullName evidence="1">Uncharacterized protein</fullName>
    </submittedName>
</protein>
<dbReference type="AlphaFoldDB" id="A0A1B8PGB3"/>
<organism evidence="1 2">
    <name type="scientific">Haemophilus haemolyticus</name>
    <dbReference type="NCBI Taxonomy" id="726"/>
    <lineage>
        <taxon>Bacteria</taxon>
        <taxon>Pseudomonadati</taxon>
        <taxon>Pseudomonadota</taxon>
        <taxon>Gammaproteobacteria</taxon>
        <taxon>Pasteurellales</taxon>
        <taxon>Pasteurellaceae</taxon>
        <taxon>Haemophilus</taxon>
    </lineage>
</organism>
<dbReference type="EMBL" id="LZDL01000007">
    <property type="protein sequence ID" value="OBX47813.1"/>
    <property type="molecule type" value="Genomic_DNA"/>
</dbReference>
<accession>A0A1B8PGB3</accession>
<evidence type="ECO:0000313" key="1">
    <source>
        <dbReference type="EMBL" id="OBX47813.1"/>
    </source>
</evidence>